<dbReference type="EMBL" id="JAUYZG010000019">
    <property type="protein sequence ID" value="KAK2878943.1"/>
    <property type="molecule type" value="Genomic_DNA"/>
</dbReference>
<accession>A0AA88PAH3</accession>
<name>A0AA88PAH3_9TELE</name>
<reference evidence="1" key="1">
    <citation type="submission" date="2023-08" db="EMBL/GenBank/DDBJ databases">
        <title>Chromosome-level Genome Assembly of mud carp (Cirrhinus molitorella).</title>
        <authorList>
            <person name="Liu H."/>
        </authorList>
    </citation>
    <scope>NUCLEOTIDE SEQUENCE</scope>
    <source>
        <strain evidence="1">Prfri</strain>
        <tissue evidence="1">Muscle</tissue>
    </source>
</reference>
<dbReference type="AlphaFoldDB" id="A0AA88PAH3"/>
<comment type="caution">
    <text evidence="1">The sequence shown here is derived from an EMBL/GenBank/DDBJ whole genome shotgun (WGS) entry which is preliminary data.</text>
</comment>
<protein>
    <submittedName>
        <fullName evidence="1">Uncharacterized protein</fullName>
    </submittedName>
</protein>
<evidence type="ECO:0000313" key="1">
    <source>
        <dbReference type="EMBL" id="KAK2878943.1"/>
    </source>
</evidence>
<keyword evidence="2" id="KW-1185">Reference proteome</keyword>
<evidence type="ECO:0000313" key="2">
    <source>
        <dbReference type="Proteomes" id="UP001187343"/>
    </source>
</evidence>
<gene>
    <name evidence="1" type="ORF">Q8A67_019734</name>
</gene>
<proteinExistence type="predicted"/>
<organism evidence="1 2">
    <name type="scientific">Cirrhinus molitorella</name>
    <name type="common">mud carp</name>
    <dbReference type="NCBI Taxonomy" id="172907"/>
    <lineage>
        <taxon>Eukaryota</taxon>
        <taxon>Metazoa</taxon>
        <taxon>Chordata</taxon>
        <taxon>Craniata</taxon>
        <taxon>Vertebrata</taxon>
        <taxon>Euteleostomi</taxon>
        <taxon>Actinopterygii</taxon>
        <taxon>Neopterygii</taxon>
        <taxon>Teleostei</taxon>
        <taxon>Ostariophysi</taxon>
        <taxon>Cypriniformes</taxon>
        <taxon>Cyprinidae</taxon>
        <taxon>Labeoninae</taxon>
        <taxon>Labeonini</taxon>
        <taxon>Cirrhinus</taxon>
    </lineage>
</organism>
<sequence length="211" mass="23672">MQRHVRLLSLLRASKDLIQDHVSIEANGRAWASLGIDTSDEDMKWWVCVEAGQAPSESPRFSLVHLDLQGLLLLRVSTDGEKQSKAKKLWSKEVPHRKNLVHIPKSLHTVSLLCYLLYSVAVVDLFSHPDDMELRDIVCFVSPQSPPSPWHVPEGESKWRSELTKAGVSVVKRAALSELPLSQEHRAVLTSLEKQAGMLQGGWKGGVRRFN</sequence>
<dbReference type="Proteomes" id="UP001187343">
    <property type="component" value="Unassembled WGS sequence"/>
</dbReference>